<dbReference type="CDD" id="cd00691">
    <property type="entry name" value="ascorbate_peroxidase"/>
    <property type="match status" value="1"/>
</dbReference>
<evidence type="ECO:0000256" key="8">
    <source>
        <dbReference type="RuleBase" id="RU363051"/>
    </source>
</evidence>
<keyword evidence="4" id="KW-0349">Heme</keyword>
<dbReference type="InterPro" id="IPR010255">
    <property type="entry name" value="Haem_peroxidase_sf"/>
</dbReference>
<dbReference type="FunFam" id="1.10.520.10:FF:000005">
    <property type="entry name" value="Cytochrome c peroxidase"/>
    <property type="match status" value="1"/>
</dbReference>
<sequence length="286" mass="32151">MSSNNYTAVENAIRSILKNNSYDDGSIAPVLVRLAWHASGTYDPRSPCPGGSNGATMRYAPESTDGANAGLEHARAFLEPIKKQFPWISYADLWTLAGVVAIEAMGGPKVRWTPGMSFNTIRSSGRQDYDPSTSRIKFAKIIPPNGRLPDAAQGQKHIRDVFYRMGFDDREIVALLGAHTIGRCHANRSGFEGPWTYTPTRFSNQYYVLLLKTSWDKKFLANGNMQYKDPEDELMMLPADIALILDPKFRTFVELYAKDKDTFYRDFSSAFSKLLELGVKRNQNKL</sequence>
<dbReference type="PANTHER" id="PTHR31356:SF36">
    <property type="entry name" value="L-ASCORBATE PEROXIDASE 3"/>
    <property type="match status" value="1"/>
</dbReference>
<comment type="function">
    <text evidence="1">Destroys radicals which are normally produced within the cells and which are toxic to biological systems.</text>
</comment>
<keyword evidence="12" id="KW-1185">Reference proteome</keyword>
<evidence type="ECO:0000256" key="7">
    <source>
        <dbReference type="ARBA" id="ARBA00023004"/>
    </source>
</evidence>
<dbReference type="OrthoDB" id="2859658at2759"/>
<dbReference type="EMBL" id="ML005085">
    <property type="protein sequence ID" value="RKP20296.1"/>
    <property type="molecule type" value="Genomic_DNA"/>
</dbReference>
<dbReference type="InterPro" id="IPR002016">
    <property type="entry name" value="Haem_peroxidase"/>
</dbReference>
<dbReference type="HOGENOM" id="CLU_036959_0_1_1"/>
<dbReference type="Proteomes" id="UP000030755">
    <property type="component" value="Unassembled WGS sequence"/>
</dbReference>
<reference evidence="11" key="3">
    <citation type="submission" date="2018-08" db="EMBL/GenBank/DDBJ databases">
        <title>Leveraging single-cell genomics to expand the Fungal Tree of Life.</title>
        <authorList>
            <consortium name="DOE Joint Genome Institute"/>
            <person name="Ahrendt S.R."/>
            <person name="Quandt C.A."/>
            <person name="Ciobanu D."/>
            <person name="Clum A."/>
            <person name="Salamov A."/>
            <person name="Andreopoulos B."/>
            <person name="Cheng J.-F."/>
            <person name="Woyke T."/>
            <person name="Pelin A."/>
            <person name="Henrissat B."/>
            <person name="Reynolds N."/>
            <person name="Benny G.L."/>
            <person name="Smith M.E."/>
            <person name="James T.Y."/>
            <person name="Grigoriev I.V."/>
        </authorList>
    </citation>
    <scope>NUCLEOTIDE SEQUENCE</scope>
    <source>
        <strain evidence="11">CSF55</strain>
    </source>
</reference>
<protein>
    <recommendedName>
        <fullName evidence="8">Peroxidase</fullName>
        <ecNumber evidence="8">1.11.1.-</ecNumber>
    </recommendedName>
</protein>
<dbReference type="InterPro" id="IPR019794">
    <property type="entry name" value="Peroxidases_AS"/>
</dbReference>
<dbReference type="Gene3D" id="1.10.520.10">
    <property type="match status" value="1"/>
</dbReference>
<evidence type="ECO:0000256" key="3">
    <source>
        <dbReference type="ARBA" id="ARBA00022559"/>
    </source>
</evidence>
<dbReference type="PANTHER" id="PTHR31356">
    <property type="entry name" value="THYLAKOID LUMENAL 29 KDA PROTEIN, CHLOROPLASTIC-RELATED"/>
    <property type="match status" value="1"/>
</dbReference>
<accession>A0A075AR17</accession>
<comment type="similarity">
    <text evidence="2">Belongs to the peroxidase family. Cytochrome c peroxidase subfamily.</text>
</comment>
<proteinExistence type="inferred from homology"/>
<evidence type="ECO:0000313" key="12">
    <source>
        <dbReference type="Proteomes" id="UP000030755"/>
    </source>
</evidence>
<dbReference type="InterPro" id="IPR002207">
    <property type="entry name" value="Peroxidase_I"/>
</dbReference>
<keyword evidence="7" id="KW-0408">Iron</keyword>
<dbReference type="GO" id="GO:0020037">
    <property type="term" value="F:heme binding"/>
    <property type="evidence" value="ECO:0007669"/>
    <property type="project" value="UniProtKB-UniRule"/>
</dbReference>
<dbReference type="Pfam" id="PF00141">
    <property type="entry name" value="peroxidase"/>
    <property type="match status" value="1"/>
</dbReference>
<reference evidence="10 12" key="1">
    <citation type="journal article" date="2013" name="Curr. Biol.">
        <title>Shared signatures of parasitism and phylogenomics unite Cryptomycota and microsporidia.</title>
        <authorList>
            <person name="James T.Y."/>
            <person name="Pelin A."/>
            <person name="Bonen L."/>
            <person name="Ahrendt S."/>
            <person name="Sain D."/>
            <person name="Corradi N."/>
            <person name="Stajich J.E."/>
        </authorList>
    </citation>
    <scope>NUCLEOTIDE SEQUENCE [LARGE SCALE GENOMIC DNA]</scope>
    <source>
        <strain evidence="10 12">CSF55</strain>
        <strain evidence="10 12">CSF55</strain>
    </source>
</reference>
<dbReference type="EC" id="1.11.1.-" evidence="8"/>
<dbReference type="Proteomes" id="UP000281549">
    <property type="component" value="Unassembled WGS sequence"/>
</dbReference>
<keyword evidence="5" id="KW-0479">Metal-binding</keyword>
<dbReference type="InterPro" id="IPR044831">
    <property type="entry name" value="Ccp1-like"/>
</dbReference>
<evidence type="ECO:0000313" key="10">
    <source>
        <dbReference type="EMBL" id="EPZ32736.1"/>
    </source>
</evidence>
<dbReference type="SUPFAM" id="SSF48113">
    <property type="entry name" value="Heme-dependent peroxidases"/>
    <property type="match status" value="1"/>
</dbReference>
<keyword evidence="6 8" id="KW-0560">Oxidoreductase</keyword>
<evidence type="ECO:0000256" key="5">
    <source>
        <dbReference type="ARBA" id="ARBA00022723"/>
    </source>
</evidence>
<dbReference type="GO" id="GO:0000302">
    <property type="term" value="P:response to reactive oxygen species"/>
    <property type="evidence" value="ECO:0007669"/>
    <property type="project" value="TreeGrafter"/>
</dbReference>
<dbReference type="GO" id="GO:0034599">
    <property type="term" value="P:cellular response to oxidative stress"/>
    <property type="evidence" value="ECO:0007669"/>
    <property type="project" value="InterPro"/>
</dbReference>
<dbReference type="PRINTS" id="PR00458">
    <property type="entry name" value="PEROXIDASE"/>
</dbReference>
<dbReference type="OMA" id="GAWVNNP"/>
<dbReference type="AlphaFoldDB" id="A0A075AR17"/>
<dbReference type="PROSITE" id="PS50873">
    <property type="entry name" value="PEROXIDASE_4"/>
    <property type="match status" value="1"/>
</dbReference>
<dbReference type="GO" id="GO:0042744">
    <property type="term" value="P:hydrogen peroxide catabolic process"/>
    <property type="evidence" value="ECO:0007669"/>
    <property type="project" value="TreeGrafter"/>
</dbReference>
<reference evidence="13" key="2">
    <citation type="journal article" date="2018" name="Nat. Microbiol.">
        <title>Leveraging single-cell genomics to expand the fungal tree of life.</title>
        <authorList>
            <person name="Ahrendt S.R."/>
            <person name="Quandt C.A."/>
            <person name="Ciobanu D."/>
            <person name="Clum A."/>
            <person name="Salamov A."/>
            <person name="Andreopoulos B."/>
            <person name="Cheng J.F."/>
            <person name="Woyke T."/>
            <person name="Pelin A."/>
            <person name="Henrissat B."/>
            <person name="Reynolds N.K."/>
            <person name="Benny G.L."/>
            <person name="Smith M.E."/>
            <person name="James T.Y."/>
            <person name="Grigoriev I.V."/>
        </authorList>
    </citation>
    <scope>NUCLEOTIDE SEQUENCE [LARGE SCALE GENOMIC DNA]</scope>
    <source>
        <strain evidence="13">CSF55</strain>
    </source>
</reference>
<dbReference type="FunFam" id="1.10.420.10:FF:000009">
    <property type="entry name" value="Ascorbate peroxidase"/>
    <property type="match status" value="1"/>
</dbReference>
<evidence type="ECO:0000313" key="13">
    <source>
        <dbReference type="Proteomes" id="UP000281549"/>
    </source>
</evidence>
<dbReference type="GO" id="GO:0004601">
    <property type="term" value="F:peroxidase activity"/>
    <property type="evidence" value="ECO:0007669"/>
    <property type="project" value="UniProtKB-KW"/>
</dbReference>
<name>A0A075AR17_ROZAC</name>
<gene>
    <name evidence="10" type="ORF">O9G_000811</name>
    <name evidence="11" type="ORF">ROZALSC1DRAFT_28199</name>
</gene>
<dbReference type="PRINTS" id="PR00459">
    <property type="entry name" value="ASPEROXIDASE"/>
</dbReference>
<evidence type="ECO:0000256" key="6">
    <source>
        <dbReference type="ARBA" id="ARBA00023002"/>
    </source>
</evidence>
<dbReference type="PROSITE" id="PS00436">
    <property type="entry name" value="PEROXIDASE_2"/>
    <property type="match status" value="1"/>
</dbReference>
<dbReference type="PROSITE" id="PS00435">
    <property type="entry name" value="PEROXIDASE_1"/>
    <property type="match status" value="1"/>
</dbReference>
<feature type="domain" description="Plant heme peroxidase family profile" evidence="9">
    <location>
        <begin position="1"/>
        <end position="286"/>
    </location>
</feature>
<dbReference type="STRING" id="988480.A0A075AR17"/>
<dbReference type="GO" id="GO:0046872">
    <property type="term" value="F:metal ion binding"/>
    <property type="evidence" value="ECO:0007669"/>
    <property type="project" value="UniProtKB-UniRule"/>
</dbReference>
<keyword evidence="3 8" id="KW-0575">Peroxidase</keyword>
<organism evidence="10 12">
    <name type="scientific">Rozella allomycis (strain CSF55)</name>
    <dbReference type="NCBI Taxonomy" id="988480"/>
    <lineage>
        <taxon>Eukaryota</taxon>
        <taxon>Fungi</taxon>
        <taxon>Fungi incertae sedis</taxon>
        <taxon>Cryptomycota</taxon>
        <taxon>Cryptomycota incertae sedis</taxon>
        <taxon>Rozella</taxon>
    </lineage>
</organism>
<evidence type="ECO:0000256" key="1">
    <source>
        <dbReference type="ARBA" id="ARBA00003917"/>
    </source>
</evidence>
<dbReference type="EMBL" id="KE561117">
    <property type="protein sequence ID" value="EPZ32736.1"/>
    <property type="molecule type" value="Genomic_DNA"/>
</dbReference>
<evidence type="ECO:0000256" key="2">
    <source>
        <dbReference type="ARBA" id="ARBA00005997"/>
    </source>
</evidence>
<dbReference type="Gene3D" id="1.10.420.10">
    <property type="entry name" value="Peroxidase, domain 2"/>
    <property type="match status" value="1"/>
</dbReference>
<evidence type="ECO:0000256" key="4">
    <source>
        <dbReference type="ARBA" id="ARBA00022617"/>
    </source>
</evidence>
<evidence type="ECO:0000313" key="11">
    <source>
        <dbReference type="EMBL" id="RKP20296.1"/>
    </source>
</evidence>
<evidence type="ECO:0000259" key="9">
    <source>
        <dbReference type="PROSITE" id="PS50873"/>
    </source>
</evidence>
<dbReference type="InterPro" id="IPR019793">
    <property type="entry name" value="Peroxidases_heam-ligand_BS"/>
</dbReference>